<dbReference type="InterPro" id="IPR000073">
    <property type="entry name" value="AB_hydrolase_1"/>
</dbReference>
<dbReference type="InterPro" id="IPR000639">
    <property type="entry name" value="Epox_hydrolase-like"/>
</dbReference>
<name>A0ABN2DS26_9ACTN</name>
<keyword evidence="1" id="KW-0732">Signal</keyword>
<sequence>MNISRRTLLKTTGAAVAATPFLTGAAAASPNLPFGPVRQIDAGVLNVGYVELGPATGTPVLLLHGFPYDIHSFEEVGPLLARRGYRVVIPYLRGHGSTTFRSAATPRNVDQAAFALDILALMDALHIRRAVLAGYDWGSRTADIIAALWPERVQALVSVTGYLITNLEFNKKPLPPAAENAWWYQYYFTTERGVQGLHEYKRELGEFIWKFNSPTWKYSATTYARTAAAFDNPDYEAIVIGNYRWRQSLVPAEPEYAELEAVLQKTPKIAVPTITIDGKYDPFTPAGNGSSYRDHFVGRYEHRTFDVGHNVPQEAPREFARAVVDVSR</sequence>
<dbReference type="Pfam" id="PF00561">
    <property type="entry name" value="Abhydrolase_1"/>
    <property type="match status" value="1"/>
</dbReference>
<feature type="signal peptide" evidence="1">
    <location>
        <begin position="1"/>
        <end position="17"/>
    </location>
</feature>
<accession>A0ABN2DS26</accession>
<evidence type="ECO:0000256" key="1">
    <source>
        <dbReference type="SAM" id="SignalP"/>
    </source>
</evidence>
<protein>
    <submittedName>
        <fullName evidence="3">Alpha/beta hydrolase</fullName>
    </submittedName>
</protein>
<proteinExistence type="predicted"/>
<dbReference type="Gene3D" id="3.40.50.1820">
    <property type="entry name" value="alpha/beta hydrolase"/>
    <property type="match status" value="1"/>
</dbReference>
<reference evidence="3 4" key="1">
    <citation type="journal article" date="2019" name="Int. J. Syst. Evol. Microbiol.">
        <title>The Global Catalogue of Microorganisms (GCM) 10K type strain sequencing project: providing services to taxonomists for standard genome sequencing and annotation.</title>
        <authorList>
            <consortium name="The Broad Institute Genomics Platform"/>
            <consortium name="The Broad Institute Genome Sequencing Center for Infectious Disease"/>
            <person name="Wu L."/>
            <person name="Ma J."/>
        </authorList>
    </citation>
    <scope>NUCLEOTIDE SEQUENCE [LARGE SCALE GENOMIC DNA]</scope>
    <source>
        <strain evidence="3 4">JCM 14304</strain>
    </source>
</reference>
<dbReference type="GO" id="GO:0016787">
    <property type="term" value="F:hydrolase activity"/>
    <property type="evidence" value="ECO:0007669"/>
    <property type="project" value="UniProtKB-KW"/>
</dbReference>
<dbReference type="InterPro" id="IPR006311">
    <property type="entry name" value="TAT_signal"/>
</dbReference>
<dbReference type="PRINTS" id="PR00412">
    <property type="entry name" value="EPOXHYDRLASE"/>
</dbReference>
<dbReference type="SUPFAM" id="SSF53474">
    <property type="entry name" value="alpha/beta-Hydrolases"/>
    <property type="match status" value="1"/>
</dbReference>
<evidence type="ECO:0000259" key="2">
    <source>
        <dbReference type="Pfam" id="PF00561"/>
    </source>
</evidence>
<feature type="domain" description="AB hydrolase-1" evidence="2">
    <location>
        <begin position="59"/>
        <end position="311"/>
    </location>
</feature>
<feature type="chain" id="PRO_5046689134" evidence="1">
    <location>
        <begin position="18"/>
        <end position="328"/>
    </location>
</feature>
<dbReference type="RefSeq" id="WP_344191139.1">
    <property type="nucleotide sequence ID" value="NZ_BAAAND010000004.1"/>
</dbReference>
<evidence type="ECO:0000313" key="4">
    <source>
        <dbReference type="Proteomes" id="UP001500190"/>
    </source>
</evidence>
<dbReference type="PANTHER" id="PTHR43798">
    <property type="entry name" value="MONOACYLGLYCEROL LIPASE"/>
    <property type="match status" value="1"/>
</dbReference>
<keyword evidence="3" id="KW-0378">Hydrolase</keyword>
<dbReference type="PANTHER" id="PTHR43798:SF33">
    <property type="entry name" value="HYDROLASE, PUTATIVE (AFU_ORTHOLOGUE AFUA_2G14860)-RELATED"/>
    <property type="match status" value="1"/>
</dbReference>
<organism evidence="3 4">
    <name type="scientific">Kribbella karoonensis</name>
    <dbReference type="NCBI Taxonomy" id="324851"/>
    <lineage>
        <taxon>Bacteria</taxon>
        <taxon>Bacillati</taxon>
        <taxon>Actinomycetota</taxon>
        <taxon>Actinomycetes</taxon>
        <taxon>Propionibacteriales</taxon>
        <taxon>Kribbellaceae</taxon>
        <taxon>Kribbella</taxon>
    </lineage>
</organism>
<dbReference type="InterPro" id="IPR050266">
    <property type="entry name" value="AB_hydrolase_sf"/>
</dbReference>
<gene>
    <name evidence="3" type="ORF">GCM10009742_29050</name>
</gene>
<evidence type="ECO:0000313" key="3">
    <source>
        <dbReference type="EMBL" id="GAA1582382.1"/>
    </source>
</evidence>
<dbReference type="Proteomes" id="UP001500190">
    <property type="component" value="Unassembled WGS sequence"/>
</dbReference>
<dbReference type="EMBL" id="BAAAND010000004">
    <property type="protein sequence ID" value="GAA1582382.1"/>
    <property type="molecule type" value="Genomic_DNA"/>
</dbReference>
<dbReference type="PROSITE" id="PS51318">
    <property type="entry name" value="TAT"/>
    <property type="match status" value="1"/>
</dbReference>
<dbReference type="InterPro" id="IPR029058">
    <property type="entry name" value="AB_hydrolase_fold"/>
</dbReference>
<keyword evidence="4" id="KW-1185">Reference proteome</keyword>
<comment type="caution">
    <text evidence="3">The sequence shown here is derived from an EMBL/GenBank/DDBJ whole genome shotgun (WGS) entry which is preliminary data.</text>
</comment>